<dbReference type="SUPFAM" id="SSF55961">
    <property type="entry name" value="Bet v1-like"/>
    <property type="match status" value="1"/>
</dbReference>
<dbReference type="Pfam" id="PF08327">
    <property type="entry name" value="AHSA1"/>
    <property type="match status" value="1"/>
</dbReference>
<gene>
    <name evidence="3" type="ORF">HZY91_03755</name>
</gene>
<comment type="caution">
    <text evidence="3">The sequence shown here is derived from an EMBL/GenBank/DDBJ whole genome shotgun (WGS) entry which is preliminary data.</text>
</comment>
<sequence>MAENQDEKYFSDADQINNAKERLEAIEPEYMSPQHSCGCGGSCGCSHDEMDVKTDIGFNLVFEGIIEAKREKIWQYLTDNQYLTLWQEQIKMVNCQTGGKMKVQLSENEHDILLMDVEENHLLSFLWGQDMVSIRLEDSTPDQAAFILEYWFADTETAEANVVSEWLVMLNNLEHFLLTGEKDSDSNELKISLDQEITSLIKDQQSHELEL</sequence>
<dbReference type="InterPro" id="IPR013538">
    <property type="entry name" value="ASHA1/2-like_C"/>
</dbReference>
<comment type="similarity">
    <text evidence="1">Belongs to the AHA1 family.</text>
</comment>
<dbReference type="InterPro" id="IPR023393">
    <property type="entry name" value="START-like_dom_sf"/>
</dbReference>
<proteinExistence type="inferred from homology"/>
<protein>
    <submittedName>
        <fullName evidence="3">SRPBCC domain-containing protein</fullName>
    </submittedName>
</protein>
<dbReference type="Proteomes" id="UP000721415">
    <property type="component" value="Unassembled WGS sequence"/>
</dbReference>
<dbReference type="RefSeq" id="WP_197114930.1">
    <property type="nucleotide sequence ID" value="NZ_JACBXQ010000002.1"/>
</dbReference>
<accession>A0ABS0LPS8</accession>
<feature type="domain" description="Activator of Hsp90 ATPase homologue 1/2-like C-terminal" evidence="2">
    <location>
        <begin position="68"/>
        <end position="175"/>
    </location>
</feature>
<dbReference type="EMBL" id="JACBXQ010000002">
    <property type="protein sequence ID" value="MBG9986007.1"/>
    <property type="molecule type" value="Genomic_DNA"/>
</dbReference>
<dbReference type="Gene3D" id="3.30.530.20">
    <property type="match status" value="1"/>
</dbReference>
<keyword evidence="4" id="KW-1185">Reference proteome</keyword>
<evidence type="ECO:0000313" key="4">
    <source>
        <dbReference type="Proteomes" id="UP000721415"/>
    </source>
</evidence>
<reference evidence="3 4" key="1">
    <citation type="submission" date="2020-07" db="EMBL/GenBank/DDBJ databases">
        <title>Facklamia lactis sp. nov., isolated from raw milk.</title>
        <authorList>
            <person name="Doll E.V."/>
            <person name="Huptas C."/>
            <person name="Staib L."/>
            <person name="Wenning M."/>
            <person name="Scherer S."/>
        </authorList>
    </citation>
    <scope>NUCLEOTIDE SEQUENCE [LARGE SCALE GENOMIC DNA]</scope>
    <source>
        <strain evidence="3 4">DSM 111018</strain>
    </source>
</reference>
<evidence type="ECO:0000259" key="2">
    <source>
        <dbReference type="Pfam" id="PF08327"/>
    </source>
</evidence>
<name>A0ABS0LPS8_9LACT</name>
<evidence type="ECO:0000313" key="3">
    <source>
        <dbReference type="EMBL" id="MBG9986007.1"/>
    </source>
</evidence>
<evidence type="ECO:0000256" key="1">
    <source>
        <dbReference type="ARBA" id="ARBA00006817"/>
    </source>
</evidence>
<organism evidence="3 4">
    <name type="scientific">Facklamia lactis</name>
    <dbReference type="NCBI Taxonomy" id="2749967"/>
    <lineage>
        <taxon>Bacteria</taxon>
        <taxon>Bacillati</taxon>
        <taxon>Bacillota</taxon>
        <taxon>Bacilli</taxon>
        <taxon>Lactobacillales</taxon>
        <taxon>Aerococcaceae</taxon>
        <taxon>Facklamia</taxon>
    </lineage>
</organism>